<evidence type="ECO:0000313" key="2">
    <source>
        <dbReference type="Proteomes" id="UP000256964"/>
    </source>
</evidence>
<dbReference type="Proteomes" id="UP000256964">
    <property type="component" value="Unassembled WGS sequence"/>
</dbReference>
<dbReference type="EMBL" id="KZ857425">
    <property type="protein sequence ID" value="RDX46611.1"/>
    <property type="molecule type" value="Genomic_DNA"/>
</dbReference>
<protein>
    <submittedName>
        <fullName evidence="1">Uncharacterized protein</fullName>
    </submittedName>
</protein>
<evidence type="ECO:0000313" key="1">
    <source>
        <dbReference type="EMBL" id="RDX46611.1"/>
    </source>
</evidence>
<sequence>MRAHWGLPSAFAVLMRTCEHPQFWKLALGAGEGVEQAVEDVLNEGMYLPAGPDESLVFQIDVSSRMSRALWREETDPDLAEVIFSTKRGLGMSPVLYIDLRLPGAGTVQNLVTIHSW</sequence>
<proteinExistence type="predicted"/>
<name>A0A371D268_9APHY</name>
<gene>
    <name evidence="1" type="ORF">OH76DRAFT_1406692</name>
</gene>
<keyword evidence="2" id="KW-1185">Reference proteome</keyword>
<reference evidence="1 2" key="1">
    <citation type="journal article" date="2018" name="Biotechnol. Biofuels">
        <title>Integrative visual omics of the white-rot fungus Polyporus brumalis exposes the biotechnological potential of its oxidative enzymes for delignifying raw plant biomass.</title>
        <authorList>
            <person name="Miyauchi S."/>
            <person name="Rancon A."/>
            <person name="Drula E."/>
            <person name="Hage H."/>
            <person name="Chaduli D."/>
            <person name="Favel A."/>
            <person name="Grisel S."/>
            <person name="Henrissat B."/>
            <person name="Herpoel-Gimbert I."/>
            <person name="Ruiz-Duenas F.J."/>
            <person name="Chevret D."/>
            <person name="Hainaut M."/>
            <person name="Lin J."/>
            <person name="Wang M."/>
            <person name="Pangilinan J."/>
            <person name="Lipzen A."/>
            <person name="Lesage-Meessen L."/>
            <person name="Navarro D."/>
            <person name="Riley R."/>
            <person name="Grigoriev I.V."/>
            <person name="Zhou S."/>
            <person name="Raouche S."/>
            <person name="Rosso M.N."/>
        </authorList>
    </citation>
    <scope>NUCLEOTIDE SEQUENCE [LARGE SCALE GENOMIC DNA]</scope>
    <source>
        <strain evidence="1 2">BRFM 1820</strain>
    </source>
</reference>
<accession>A0A371D268</accession>
<dbReference type="AlphaFoldDB" id="A0A371D268"/>
<organism evidence="1 2">
    <name type="scientific">Lentinus brumalis</name>
    <dbReference type="NCBI Taxonomy" id="2498619"/>
    <lineage>
        <taxon>Eukaryota</taxon>
        <taxon>Fungi</taxon>
        <taxon>Dikarya</taxon>
        <taxon>Basidiomycota</taxon>
        <taxon>Agaricomycotina</taxon>
        <taxon>Agaricomycetes</taxon>
        <taxon>Polyporales</taxon>
        <taxon>Polyporaceae</taxon>
        <taxon>Lentinus</taxon>
    </lineage>
</organism>